<dbReference type="InterPro" id="IPR003378">
    <property type="entry name" value="Fringe-like_glycosylTrfase"/>
</dbReference>
<dbReference type="STRING" id="109280.ENSHCOP00000008753"/>
<organism evidence="12 13">
    <name type="scientific">Hippocampus comes</name>
    <name type="common">Tiger tail seahorse</name>
    <dbReference type="NCBI Taxonomy" id="109280"/>
    <lineage>
        <taxon>Eukaryota</taxon>
        <taxon>Metazoa</taxon>
        <taxon>Chordata</taxon>
        <taxon>Craniata</taxon>
        <taxon>Vertebrata</taxon>
        <taxon>Euteleostomi</taxon>
        <taxon>Actinopterygii</taxon>
        <taxon>Neopterygii</taxon>
        <taxon>Teleostei</taxon>
        <taxon>Neoteleostei</taxon>
        <taxon>Acanthomorphata</taxon>
        <taxon>Syngnathiaria</taxon>
        <taxon>Syngnathiformes</taxon>
        <taxon>Syngnathoidei</taxon>
        <taxon>Syngnathidae</taxon>
        <taxon>Hippocampus</taxon>
    </lineage>
</organism>
<comment type="similarity">
    <text evidence="2">Belongs to the glycosyltransferase 31 family.</text>
</comment>
<evidence type="ECO:0000256" key="6">
    <source>
        <dbReference type="ARBA" id="ARBA00022968"/>
    </source>
</evidence>
<dbReference type="Gene3D" id="3.90.550.50">
    <property type="match status" value="1"/>
</dbReference>
<evidence type="ECO:0000256" key="5">
    <source>
        <dbReference type="ARBA" id="ARBA00022692"/>
    </source>
</evidence>
<evidence type="ECO:0000256" key="7">
    <source>
        <dbReference type="ARBA" id="ARBA00022989"/>
    </source>
</evidence>
<dbReference type="GO" id="GO:0012505">
    <property type="term" value="C:endomembrane system"/>
    <property type="evidence" value="ECO:0007669"/>
    <property type="project" value="UniProtKB-SubCell"/>
</dbReference>
<reference evidence="12" key="1">
    <citation type="submission" date="2025-08" db="UniProtKB">
        <authorList>
            <consortium name="Ensembl"/>
        </authorList>
    </citation>
    <scope>IDENTIFICATION</scope>
</reference>
<keyword evidence="13" id="KW-1185">Reference proteome</keyword>
<dbReference type="PANTHER" id="PTHR10811">
    <property type="entry name" value="FRINGE-RELATED"/>
    <property type="match status" value="1"/>
</dbReference>
<keyword evidence="6" id="KW-0735">Signal-anchor</keyword>
<evidence type="ECO:0000313" key="12">
    <source>
        <dbReference type="Ensembl" id="ENSHCOP00000008753.1"/>
    </source>
</evidence>
<keyword evidence="5" id="KW-0812">Transmembrane</keyword>
<evidence type="ECO:0000256" key="4">
    <source>
        <dbReference type="ARBA" id="ARBA00022679"/>
    </source>
</evidence>
<keyword evidence="3" id="KW-0328">Glycosyltransferase</keyword>
<evidence type="ECO:0000313" key="13">
    <source>
        <dbReference type="Proteomes" id="UP000264820"/>
    </source>
</evidence>
<evidence type="ECO:0000256" key="1">
    <source>
        <dbReference type="ARBA" id="ARBA00004606"/>
    </source>
</evidence>
<name>A0A3Q2XUS7_HIPCM</name>
<reference evidence="12" key="2">
    <citation type="submission" date="2025-09" db="UniProtKB">
        <authorList>
            <consortium name="Ensembl"/>
        </authorList>
    </citation>
    <scope>IDENTIFICATION</scope>
</reference>
<keyword evidence="7" id="KW-1133">Transmembrane helix</keyword>
<keyword evidence="4" id="KW-0808">Transferase</keyword>
<dbReference type="Ensembl" id="ENSHCOT00000014687.1">
    <property type="protein sequence ID" value="ENSHCOP00000008753.1"/>
    <property type="gene ID" value="ENSHCOG00000011268.1"/>
</dbReference>
<evidence type="ECO:0000259" key="11">
    <source>
        <dbReference type="Pfam" id="PF02434"/>
    </source>
</evidence>
<dbReference type="GO" id="GO:0016757">
    <property type="term" value="F:glycosyltransferase activity"/>
    <property type="evidence" value="ECO:0007669"/>
    <property type="project" value="UniProtKB-KW"/>
</dbReference>
<protein>
    <submittedName>
        <fullName evidence="12">Beta-1,3-N-acetylglucosaminyltransferase lunatic fringe-like</fullName>
    </submittedName>
</protein>
<dbReference type="Proteomes" id="UP000264820">
    <property type="component" value="Unplaced"/>
</dbReference>
<dbReference type="AlphaFoldDB" id="A0A3Q2XUS7"/>
<keyword evidence="10" id="KW-0732">Signal</keyword>
<evidence type="ECO:0000256" key="9">
    <source>
        <dbReference type="ARBA" id="ARBA00037847"/>
    </source>
</evidence>
<feature type="chain" id="PRO_5018754928" evidence="10">
    <location>
        <begin position="27"/>
        <end position="314"/>
    </location>
</feature>
<dbReference type="Pfam" id="PF02434">
    <property type="entry name" value="Fringe"/>
    <property type="match status" value="1"/>
</dbReference>
<dbReference type="GO" id="GO:0016020">
    <property type="term" value="C:membrane"/>
    <property type="evidence" value="ECO:0007669"/>
    <property type="project" value="UniProtKB-SubCell"/>
</dbReference>
<sequence length="314" mass="34746">MWRSAGRRPQLLRVAVLCLLAARALAVAGAQRAAEEGAPASRAVFTDYFRQLSRERRAVGRPAPSGAPPKPAELLTADDVFVSVKTTSKYHRGRLELLLDTWIANDLQHVNTVMLLCSRGAHLINTNCSAAHSRQALSCKMAAEYDAFLDADRKWFCHVDDDNYLNMGALLRLLSQYSHTQDVYIGRPSLEHPLEATETLSDAKMRKVVFWFATGGAGFCLSRGLAIKMGPWARDGAFLSTAERIRLPDDRAVGYIVGAMLGVGLTRSPLFHSHLESLALLTRVHEQVTLSYSKDERNTINIKGPFSVQQDPTR</sequence>
<feature type="signal peptide" evidence="10">
    <location>
        <begin position="1"/>
        <end position="26"/>
    </location>
</feature>
<evidence type="ECO:0000256" key="8">
    <source>
        <dbReference type="ARBA" id="ARBA00023136"/>
    </source>
</evidence>
<keyword evidence="8" id="KW-0472">Membrane</keyword>
<evidence type="ECO:0000256" key="2">
    <source>
        <dbReference type="ARBA" id="ARBA00008661"/>
    </source>
</evidence>
<evidence type="ECO:0000256" key="10">
    <source>
        <dbReference type="SAM" id="SignalP"/>
    </source>
</evidence>
<evidence type="ECO:0000256" key="3">
    <source>
        <dbReference type="ARBA" id="ARBA00022676"/>
    </source>
</evidence>
<accession>A0A3Q2XUS7</accession>
<proteinExistence type="inferred from homology"/>
<feature type="domain" description="Fringe-like glycosyltransferase" evidence="11">
    <location>
        <begin position="75"/>
        <end position="314"/>
    </location>
</feature>
<dbReference type="GeneTree" id="ENSGT00940000158717"/>
<comment type="subcellular location">
    <subcellularLocation>
        <location evidence="9">Endomembrane system</location>
        <topology evidence="9">Single-pass membrane protein</topology>
    </subcellularLocation>
    <subcellularLocation>
        <location evidence="1">Membrane</location>
        <topology evidence="1">Single-pass type II membrane protein</topology>
    </subcellularLocation>
</comment>